<evidence type="ECO:0000313" key="3">
    <source>
        <dbReference type="EMBL" id="KIY53304.1"/>
    </source>
</evidence>
<gene>
    <name evidence="3" type="ORF">FISHEDRAFT_55373</name>
</gene>
<evidence type="ECO:0000313" key="4">
    <source>
        <dbReference type="Proteomes" id="UP000054144"/>
    </source>
</evidence>
<name>A0A0D7ANI8_9AGAR</name>
<feature type="region of interest" description="Disordered" evidence="1">
    <location>
        <begin position="848"/>
        <end position="888"/>
    </location>
</feature>
<evidence type="ECO:0000256" key="1">
    <source>
        <dbReference type="SAM" id="MobiDB-lite"/>
    </source>
</evidence>
<feature type="compositionally biased region" description="Basic residues" evidence="1">
    <location>
        <begin position="171"/>
        <end position="183"/>
    </location>
</feature>
<organism evidence="3 4">
    <name type="scientific">Fistulina hepatica ATCC 64428</name>
    <dbReference type="NCBI Taxonomy" id="1128425"/>
    <lineage>
        <taxon>Eukaryota</taxon>
        <taxon>Fungi</taxon>
        <taxon>Dikarya</taxon>
        <taxon>Basidiomycota</taxon>
        <taxon>Agaricomycotina</taxon>
        <taxon>Agaricomycetes</taxon>
        <taxon>Agaricomycetidae</taxon>
        <taxon>Agaricales</taxon>
        <taxon>Fistulinaceae</taxon>
        <taxon>Fistulina</taxon>
    </lineage>
</organism>
<keyword evidence="2" id="KW-1133">Transmembrane helix</keyword>
<keyword evidence="2" id="KW-0812">Transmembrane</keyword>
<feature type="transmembrane region" description="Helical" evidence="2">
    <location>
        <begin position="691"/>
        <end position="711"/>
    </location>
</feature>
<dbReference type="Gene3D" id="3.80.10.10">
    <property type="entry name" value="Ribonuclease Inhibitor"/>
    <property type="match status" value="1"/>
</dbReference>
<feature type="region of interest" description="Disordered" evidence="1">
    <location>
        <begin position="158"/>
        <end position="207"/>
    </location>
</feature>
<protein>
    <submittedName>
        <fullName evidence="3">Uncharacterized protein</fullName>
    </submittedName>
</protein>
<dbReference type="EMBL" id="KN881627">
    <property type="protein sequence ID" value="KIY53304.1"/>
    <property type="molecule type" value="Genomic_DNA"/>
</dbReference>
<dbReference type="Proteomes" id="UP000054144">
    <property type="component" value="Unassembled WGS sequence"/>
</dbReference>
<dbReference type="OrthoDB" id="3266451at2759"/>
<sequence length="908" mass="100063">MRNASVGTSVLLTELSPGRAVLVPGSEIAHSSASMTLCTTLAQREVSRVTSDNARHIQLHKLYMWDALSPSTEGAGAVRVTVTVDTVREGQKARRAVGGAGLTSTITSTNTKPSEKCLPPFPWPVGEKITLDEGPSRNTRTHTTSFVRSSKGVARRYAGAGHVELPPRNRSSVRRHKHSRSHPGRIVAQPRARRRGRQDAHRPGASSATAAVPAFNYVDLPFELMSQIFLECMEDCAWDLLDMSSAPWTFSRVSKYWRTVVLGEARLWSRFCVRFITPHRLVALEIALQRTKAPLTIEFLENRWNSEFCEAVRMLAECSERWHRVYVYVPHDGDTAIFDAVKGRLENLQILHMFSRRVLSVFSESPNLRCLSLFLRNPASFNPCWSGLTTFTCIIEGPDDLLPILAETRSLARLHICPAQKIDDLEGFPRRKTAEWFPTVTLESLTDLTIQTHAVYGSKPTNPDSGTFLSTLLSAIVAPALTHLAMCCGQTEDATNVANIVSFVCRSRCFGLLSFSYELRSGRLDGSILEALRVMPELRQLSLQGVPGDSLFDDLLCNSIPVGLSLSDMTVSASLHDGRSTVPPILPRLETLIVNWECERRVRCVSTSGMSPLSQVMVQMDATNALFLTAQISRIRRNTEQCHPDNKSYSGRSGSRIEEGISKLSSDSEPTSLVVSIFERSDGSSTNGANYFFGFLVTFFVLLLMFIACGIGSRRRWTRAMALAHELERTGGLPGQSEPRMTEIWLSAPDRKLKDGDGGGVQWEAIMPAGVAVDLAEPTASSSSPASMRHEGARWRTLLNRLSLHRRHPPRQVKEVVPDACTDDIESNVPVVAKPPPPRTVHVAVMISMPSPPSSHPSSSSAEVSQEAGDVTRQTPQDVAEESRSRPLGEREFEIGVCSVVVPSFSID</sequence>
<keyword evidence="4" id="KW-1185">Reference proteome</keyword>
<evidence type="ECO:0000256" key="2">
    <source>
        <dbReference type="SAM" id="Phobius"/>
    </source>
</evidence>
<keyword evidence="2" id="KW-0472">Membrane</keyword>
<proteinExistence type="predicted"/>
<dbReference type="AlphaFoldDB" id="A0A0D7ANI8"/>
<reference evidence="3 4" key="1">
    <citation type="journal article" date="2015" name="Fungal Genet. Biol.">
        <title>Evolution of novel wood decay mechanisms in Agaricales revealed by the genome sequences of Fistulina hepatica and Cylindrobasidium torrendii.</title>
        <authorList>
            <person name="Floudas D."/>
            <person name="Held B.W."/>
            <person name="Riley R."/>
            <person name="Nagy L.G."/>
            <person name="Koehler G."/>
            <person name="Ransdell A.S."/>
            <person name="Younus H."/>
            <person name="Chow J."/>
            <person name="Chiniquy J."/>
            <person name="Lipzen A."/>
            <person name="Tritt A."/>
            <person name="Sun H."/>
            <person name="Haridas S."/>
            <person name="LaButti K."/>
            <person name="Ohm R.A."/>
            <person name="Kues U."/>
            <person name="Blanchette R.A."/>
            <person name="Grigoriev I.V."/>
            <person name="Minto R.E."/>
            <person name="Hibbett D.S."/>
        </authorList>
    </citation>
    <scope>NUCLEOTIDE SEQUENCE [LARGE SCALE GENOMIC DNA]</scope>
    <source>
        <strain evidence="3 4">ATCC 64428</strain>
    </source>
</reference>
<dbReference type="InterPro" id="IPR032675">
    <property type="entry name" value="LRR_dom_sf"/>
</dbReference>
<accession>A0A0D7ANI8</accession>